<feature type="region of interest" description="Disordered" evidence="1">
    <location>
        <begin position="29"/>
        <end position="129"/>
    </location>
</feature>
<evidence type="ECO:0000256" key="1">
    <source>
        <dbReference type="SAM" id="MobiDB-lite"/>
    </source>
</evidence>
<accession>G9WYB3</accession>
<dbReference type="CDD" id="cd17470">
    <property type="entry name" value="T3SS_Flik_C"/>
    <property type="match status" value="1"/>
</dbReference>
<dbReference type="AlphaFoldDB" id="G9WYB3"/>
<comment type="caution">
    <text evidence="3">The sequence shown here is derived from an EMBL/GenBank/DDBJ whole genome shotgun (WGS) entry which is preliminary data.</text>
</comment>
<organism evidence="3 4">
    <name type="scientific">Peptoanaerobacter stomatis</name>
    <dbReference type="NCBI Taxonomy" id="796937"/>
    <lineage>
        <taxon>Bacteria</taxon>
        <taxon>Bacillati</taxon>
        <taxon>Bacillota</taxon>
        <taxon>Clostridia</taxon>
        <taxon>Peptostreptococcales</taxon>
        <taxon>Filifactoraceae</taxon>
        <taxon>Peptoanaerobacter</taxon>
    </lineage>
</organism>
<sequence>MEKITQTSVSSSASSAIMDLSKNLANNNKADATKNSFKDYIKPVNSNQKYEYKKKDDYRQNEVKNDDKNQKVQDGDNNTDKMSDKKDIQNKNEKQEDSKTNLKDEVKKTDNNDSDKKSVYSKKEEVKKDVQEEEQKIAKNIDIESIQNVLNMIINFSNDLNEIKEQLENMPKEQLEEIKTALENIKEIPTELKDKLSKVIEKLESGVKLEDELISDFANPDTFKQITDFKKIFDDVKFVKEDKNTNKEVLPVSINQELNDLKNEFDLSQNLKNMVQAGVSKNEDVENISFKQDEVYDPNMNVADIKIIGNSNRIFNTPRVSVANPQQIQNFSKIIDEMRIAFRDDKTTLNIKLEPETLGKLSIKIHSENGVLSASFFVESDKAKQAIENQMQLLVKSLTDRNINVQDINVQVGQNNEDLNYHKNIMEAINFSKRDSIGKVNMEEFGSVINPYLQEDLFNDLI</sequence>
<proteinExistence type="predicted"/>
<dbReference type="Pfam" id="PF02120">
    <property type="entry name" value="Flg_hook"/>
    <property type="match status" value="1"/>
</dbReference>
<dbReference type="HOGENOM" id="CLU_591671_0_0_9"/>
<name>G9WYB3_9FIRM</name>
<dbReference type="RefSeq" id="WP_009525399.1">
    <property type="nucleotide sequence ID" value="NZ_JH414551.1"/>
</dbReference>
<dbReference type="InterPro" id="IPR021136">
    <property type="entry name" value="Flagellar_hook_control-like_C"/>
</dbReference>
<dbReference type="Proteomes" id="UP000006437">
    <property type="component" value="Unassembled WGS sequence"/>
</dbReference>
<dbReference type="Gene3D" id="3.30.750.140">
    <property type="match status" value="1"/>
</dbReference>
<evidence type="ECO:0000313" key="4">
    <source>
        <dbReference type="Proteomes" id="UP000006437"/>
    </source>
</evidence>
<gene>
    <name evidence="3" type="ORF">HMPREF9629_01164</name>
</gene>
<protein>
    <recommendedName>
        <fullName evidence="2">Flagellar hook-length control protein-like C-terminal domain-containing protein</fullName>
    </recommendedName>
</protein>
<reference evidence="3 4" key="1">
    <citation type="submission" date="2011-08" db="EMBL/GenBank/DDBJ databases">
        <title>The Genome Sequence of Eubacteriaceae bacterium ACC19a.</title>
        <authorList>
            <consortium name="The Broad Institute Genome Sequencing Platform"/>
            <person name="Earl A."/>
            <person name="Ward D."/>
            <person name="Feldgarden M."/>
            <person name="Gevers D."/>
            <person name="Sizova M."/>
            <person name="Hazen A."/>
            <person name="Epstein S."/>
            <person name="Young S.K."/>
            <person name="Zeng Q."/>
            <person name="Gargeya S."/>
            <person name="Fitzgerald M."/>
            <person name="Haas B."/>
            <person name="Abouelleil A."/>
            <person name="Alvarado L."/>
            <person name="Arachchi H.M."/>
            <person name="Berlin A."/>
            <person name="Brown A."/>
            <person name="Chapman S.B."/>
            <person name="Chen Z."/>
            <person name="Dunbar C."/>
            <person name="Freedman E."/>
            <person name="Gearin G."/>
            <person name="Gellesch M."/>
            <person name="Goldberg J."/>
            <person name="Griggs A."/>
            <person name="Gujja S."/>
            <person name="Heiman D."/>
            <person name="Howarth C."/>
            <person name="Larson L."/>
            <person name="Lui A."/>
            <person name="MacDonald P.J.P."/>
            <person name="Montmayeur A."/>
            <person name="Murphy C."/>
            <person name="Neiman D."/>
            <person name="Pearson M."/>
            <person name="Priest M."/>
            <person name="Roberts A."/>
            <person name="Saif S."/>
            <person name="Shea T."/>
            <person name="Shenoy N."/>
            <person name="Sisk P."/>
            <person name="Stolte C."/>
            <person name="Sykes S."/>
            <person name="Wortman J."/>
            <person name="Nusbaum C."/>
            <person name="Birren B."/>
        </authorList>
    </citation>
    <scope>NUCLEOTIDE SEQUENCE [LARGE SCALE GENOMIC DNA]</scope>
    <source>
        <strain evidence="3 4">ACC19a</strain>
    </source>
</reference>
<feature type="domain" description="Flagellar hook-length control protein-like C-terminal" evidence="2">
    <location>
        <begin position="342"/>
        <end position="417"/>
    </location>
</feature>
<evidence type="ECO:0000259" key="2">
    <source>
        <dbReference type="Pfam" id="PF02120"/>
    </source>
</evidence>
<dbReference type="EMBL" id="AFZE01000002">
    <property type="protein sequence ID" value="EHL16617.1"/>
    <property type="molecule type" value="Genomic_DNA"/>
</dbReference>
<dbReference type="BioCyc" id="EBAC796937-HMP:GMGH-1166-MONOMER"/>
<feature type="compositionally biased region" description="Basic and acidic residues" evidence="1">
    <location>
        <begin position="50"/>
        <end position="129"/>
    </location>
</feature>
<evidence type="ECO:0000313" key="3">
    <source>
        <dbReference type="EMBL" id="EHL16617.1"/>
    </source>
</evidence>
<dbReference type="InterPro" id="IPR038610">
    <property type="entry name" value="FliK-like_C_sf"/>
</dbReference>